<dbReference type="PANTHER" id="PTHR30469:SF15">
    <property type="entry name" value="HLYD FAMILY OF SECRETION PROTEINS"/>
    <property type="match status" value="1"/>
</dbReference>
<dbReference type="PANTHER" id="PTHR30469">
    <property type="entry name" value="MULTIDRUG RESISTANCE PROTEIN MDTA"/>
    <property type="match status" value="1"/>
</dbReference>
<keyword evidence="3" id="KW-1185">Reference proteome</keyword>
<dbReference type="SUPFAM" id="SSF111369">
    <property type="entry name" value="HlyD-like secretion proteins"/>
    <property type="match status" value="1"/>
</dbReference>
<dbReference type="AlphaFoldDB" id="A0A2C9CQM5"/>
<protein>
    <submittedName>
        <fullName evidence="2">RND family efflux transporter, MFP subunit</fullName>
    </submittedName>
</protein>
<dbReference type="Gene3D" id="1.10.287.470">
    <property type="entry name" value="Helix hairpin bin"/>
    <property type="match status" value="1"/>
</dbReference>
<dbReference type="GO" id="GO:0015562">
    <property type="term" value="F:efflux transmembrane transporter activity"/>
    <property type="evidence" value="ECO:0007669"/>
    <property type="project" value="TreeGrafter"/>
</dbReference>
<gene>
    <name evidence="2" type="ORF">SAMN06273572_102529</name>
</gene>
<accession>A0A2C9CQM5</accession>
<dbReference type="InterPro" id="IPR006143">
    <property type="entry name" value="RND_pump_MFP"/>
</dbReference>
<dbReference type="RefSeq" id="WP_097929397.1">
    <property type="nucleotide sequence ID" value="NZ_OCTN01000002.1"/>
</dbReference>
<dbReference type="NCBIfam" id="TIGR01730">
    <property type="entry name" value="RND_mfp"/>
    <property type="match status" value="1"/>
</dbReference>
<dbReference type="Gene3D" id="2.40.50.100">
    <property type="match status" value="1"/>
</dbReference>
<dbReference type="Gene3D" id="2.40.30.170">
    <property type="match status" value="1"/>
</dbReference>
<evidence type="ECO:0000313" key="2">
    <source>
        <dbReference type="EMBL" id="SOH93851.1"/>
    </source>
</evidence>
<dbReference type="GO" id="GO:1990281">
    <property type="term" value="C:efflux pump complex"/>
    <property type="evidence" value="ECO:0007669"/>
    <property type="project" value="TreeGrafter"/>
</dbReference>
<dbReference type="OrthoDB" id="9813967at2"/>
<sequence length="269" mass="28857">MRAFLIAMILAGPIYAQGITPGAIPLRPVGALDCAILPARIIELAQPIAGVLAEVRVRPGQHVEQGDVIARVDTDILQAELAQAELRAAGTATLQAAQARSDVANRLYSSARRAFDGGVISAAAHEEALRDQLTAQFELEREREARVLAEAEAERLRIQIAKGDIRAPASGIIGEGLLAPGEVASGDPVATLIEVDPMRIEVFVPVGQVQRLREAPDQVIQAGDRGDVEAQVRLEYISPLADQGSRTIRAYYTTDNENIAPGYRCMMIP</sequence>
<organism evidence="2 3">
    <name type="scientific">Pontivivens marinum</name>
    <dbReference type="NCBI Taxonomy" id="1690039"/>
    <lineage>
        <taxon>Bacteria</taxon>
        <taxon>Pseudomonadati</taxon>
        <taxon>Pseudomonadota</taxon>
        <taxon>Alphaproteobacteria</taxon>
        <taxon>Rhodobacterales</taxon>
        <taxon>Paracoccaceae</taxon>
        <taxon>Pontivivens</taxon>
    </lineage>
</organism>
<evidence type="ECO:0000256" key="1">
    <source>
        <dbReference type="ARBA" id="ARBA00009477"/>
    </source>
</evidence>
<comment type="similarity">
    <text evidence="1">Belongs to the membrane fusion protein (MFP) (TC 8.A.1) family.</text>
</comment>
<dbReference type="EMBL" id="OCTN01000002">
    <property type="protein sequence ID" value="SOH93851.1"/>
    <property type="molecule type" value="Genomic_DNA"/>
</dbReference>
<dbReference type="Proteomes" id="UP000220034">
    <property type="component" value="Unassembled WGS sequence"/>
</dbReference>
<proteinExistence type="inferred from homology"/>
<reference evidence="3" key="1">
    <citation type="submission" date="2017-09" db="EMBL/GenBank/DDBJ databases">
        <authorList>
            <person name="Varghese N."/>
            <person name="Submissions S."/>
        </authorList>
    </citation>
    <scope>NUCLEOTIDE SEQUENCE [LARGE SCALE GENOMIC DNA]</scope>
    <source>
        <strain evidence="3">C7</strain>
    </source>
</reference>
<name>A0A2C9CQM5_9RHOB</name>
<evidence type="ECO:0000313" key="3">
    <source>
        <dbReference type="Proteomes" id="UP000220034"/>
    </source>
</evidence>